<evidence type="ECO:0000256" key="1">
    <source>
        <dbReference type="SAM" id="MobiDB-lite"/>
    </source>
</evidence>
<organism evidence="2 3">
    <name type="scientific">Oryza meyeriana var. granulata</name>
    <dbReference type="NCBI Taxonomy" id="110450"/>
    <lineage>
        <taxon>Eukaryota</taxon>
        <taxon>Viridiplantae</taxon>
        <taxon>Streptophyta</taxon>
        <taxon>Embryophyta</taxon>
        <taxon>Tracheophyta</taxon>
        <taxon>Spermatophyta</taxon>
        <taxon>Magnoliopsida</taxon>
        <taxon>Liliopsida</taxon>
        <taxon>Poales</taxon>
        <taxon>Poaceae</taxon>
        <taxon>BOP clade</taxon>
        <taxon>Oryzoideae</taxon>
        <taxon>Oryzeae</taxon>
        <taxon>Oryzinae</taxon>
        <taxon>Oryza</taxon>
        <taxon>Oryza meyeriana</taxon>
    </lineage>
</organism>
<name>A0A6G1F4V0_9ORYZ</name>
<reference evidence="2 3" key="1">
    <citation type="submission" date="2019-11" db="EMBL/GenBank/DDBJ databases">
        <title>Whole genome sequence of Oryza granulata.</title>
        <authorList>
            <person name="Li W."/>
        </authorList>
    </citation>
    <scope>NUCLEOTIDE SEQUENCE [LARGE SCALE GENOMIC DNA]</scope>
    <source>
        <strain evidence="3">cv. Menghai</strain>
        <tissue evidence="2">Leaf</tissue>
    </source>
</reference>
<feature type="region of interest" description="Disordered" evidence="1">
    <location>
        <begin position="1"/>
        <end position="51"/>
    </location>
</feature>
<proteinExistence type="predicted"/>
<sequence>MTAVHHSGSEEALIRIDSGVTETDPEKNKLEEVEPEEDEPYIPAEDKPMLDESDILEDSKEPAPTSDIRIIFA</sequence>
<keyword evidence="3" id="KW-1185">Reference proteome</keyword>
<protein>
    <submittedName>
        <fullName evidence="2">Uncharacterized protein</fullName>
    </submittedName>
</protein>
<dbReference type="AlphaFoldDB" id="A0A6G1F4V0"/>
<gene>
    <name evidence="2" type="ORF">E2562_007085</name>
</gene>
<accession>A0A6G1F4V0</accession>
<evidence type="ECO:0000313" key="2">
    <source>
        <dbReference type="EMBL" id="KAF0931893.1"/>
    </source>
</evidence>
<dbReference type="Proteomes" id="UP000479710">
    <property type="component" value="Unassembled WGS sequence"/>
</dbReference>
<dbReference type="EMBL" id="SPHZ02000001">
    <property type="protein sequence ID" value="KAF0931893.1"/>
    <property type="molecule type" value="Genomic_DNA"/>
</dbReference>
<comment type="caution">
    <text evidence="2">The sequence shown here is derived from an EMBL/GenBank/DDBJ whole genome shotgun (WGS) entry which is preliminary data.</text>
</comment>
<evidence type="ECO:0000313" key="3">
    <source>
        <dbReference type="Proteomes" id="UP000479710"/>
    </source>
</evidence>